<dbReference type="Gene3D" id="3.30.2310.20">
    <property type="entry name" value="RelE-like"/>
    <property type="match status" value="1"/>
</dbReference>
<name>A0AAD1Q2Z8_PLAAG</name>
<keyword evidence="1" id="KW-1277">Toxin-antitoxin system</keyword>
<dbReference type="InterPro" id="IPR035093">
    <property type="entry name" value="RelE/ParE_toxin_dom_sf"/>
</dbReference>
<dbReference type="AlphaFoldDB" id="A0AAD1Q2Z8"/>
<dbReference type="RefSeq" id="WP_254032291.1">
    <property type="nucleotide sequence ID" value="NZ_LR882963.1"/>
</dbReference>
<dbReference type="NCBIfam" id="TIGR02385">
    <property type="entry name" value="RelE_StbE"/>
    <property type="match status" value="1"/>
</dbReference>
<sequence>MAQLFVALRKKQLQIFWQTNLSKIVYENSFKRSFKRLVKKNPQLQEKVISVITLLSEDPFIPSLKTHKLKGNLDGLWSCSVAYDCRIIFDMETIDESTGEGILNLYYIGSHDEAYS</sequence>
<protein>
    <submittedName>
        <fullName evidence="2">Addiction module toxin, RelE/StbE family</fullName>
    </submittedName>
</protein>
<evidence type="ECO:0000313" key="2">
    <source>
        <dbReference type="EMBL" id="CAD5940288.1"/>
    </source>
</evidence>
<dbReference type="InterPro" id="IPR004386">
    <property type="entry name" value="Toxin_YafQ-like"/>
</dbReference>
<accession>A0AAD1Q2Z8</accession>
<organism evidence="2 3">
    <name type="scientific">Planktothrix agardhii</name>
    <name type="common">Oscillatoria agardhii</name>
    <dbReference type="NCBI Taxonomy" id="1160"/>
    <lineage>
        <taxon>Bacteria</taxon>
        <taxon>Bacillati</taxon>
        <taxon>Cyanobacteriota</taxon>
        <taxon>Cyanophyceae</taxon>
        <taxon>Oscillatoriophycideae</taxon>
        <taxon>Oscillatoriales</taxon>
        <taxon>Microcoleaceae</taxon>
        <taxon>Planktothrix</taxon>
    </lineage>
</organism>
<dbReference type="Proteomes" id="UP001153761">
    <property type="component" value="Chromosome"/>
</dbReference>
<dbReference type="SUPFAM" id="SSF143011">
    <property type="entry name" value="RelE-like"/>
    <property type="match status" value="1"/>
</dbReference>
<dbReference type="Pfam" id="PF15738">
    <property type="entry name" value="YafQ_toxin"/>
    <property type="match status" value="1"/>
</dbReference>
<gene>
    <name evidence="2" type="ORF">PANO66_01933</name>
</gene>
<dbReference type="EMBL" id="LR882963">
    <property type="protein sequence ID" value="CAD5940288.1"/>
    <property type="molecule type" value="Genomic_DNA"/>
</dbReference>
<reference evidence="2" key="1">
    <citation type="submission" date="2020-09" db="EMBL/GenBank/DDBJ databases">
        <authorList>
            <person name="Blom J."/>
        </authorList>
    </citation>
    <scope>NUCLEOTIDE SEQUENCE</scope>
    <source>
        <strain evidence="2">No.66</strain>
    </source>
</reference>
<evidence type="ECO:0000313" key="3">
    <source>
        <dbReference type="Proteomes" id="UP001153761"/>
    </source>
</evidence>
<dbReference type="InterPro" id="IPR007712">
    <property type="entry name" value="RelE/ParE_toxin"/>
</dbReference>
<evidence type="ECO:0000256" key="1">
    <source>
        <dbReference type="ARBA" id="ARBA00022649"/>
    </source>
</evidence>
<proteinExistence type="predicted"/>